<dbReference type="AlphaFoldDB" id="A0A344KZP2"/>
<dbReference type="EMBL" id="CP015163">
    <property type="protein sequence ID" value="AXB41266.1"/>
    <property type="molecule type" value="Genomic_DNA"/>
</dbReference>
<reference evidence="1 2" key="1">
    <citation type="submission" date="2016-04" db="EMBL/GenBank/DDBJ databases">
        <title>Complete genome sequence and analysis of deep-sea sediment isolate, Amycolatopsis sp. WP1.</title>
        <authorList>
            <person name="Wang H."/>
            <person name="Chen S."/>
            <person name="Wu Q."/>
        </authorList>
    </citation>
    <scope>NUCLEOTIDE SEQUENCE [LARGE SCALE GENOMIC DNA]</scope>
    <source>
        <strain evidence="1 2">WP1</strain>
    </source>
</reference>
<accession>A0A344KZP2</accession>
<dbReference type="Proteomes" id="UP000250434">
    <property type="component" value="Chromosome"/>
</dbReference>
<proteinExistence type="predicted"/>
<organism evidence="1 2">
    <name type="scientific">Amycolatopsis albispora</name>
    <dbReference type="NCBI Taxonomy" id="1804986"/>
    <lineage>
        <taxon>Bacteria</taxon>
        <taxon>Bacillati</taxon>
        <taxon>Actinomycetota</taxon>
        <taxon>Actinomycetes</taxon>
        <taxon>Pseudonocardiales</taxon>
        <taxon>Pseudonocardiaceae</taxon>
        <taxon>Amycolatopsis</taxon>
    </lineage>
</organism>
<dbReference type="RefSeq" id="WP_113690554.1">
    <property type="nucleotide sequence ID" value="NZ_CP015163.1"/>
</dbReference>
<keyword evidence="2" id="KW-1185">Reference proteome</keyword>
<evidence type="ECO:0000313" key="2">
    <source>
        <dbReference type="Proteomes" id="UP000250434"/>
    </source>
</evidence>
<gene>
    <name evidence="1" type="ORF">A4R43_01000</name>
</gene>
<evidence type="ECO:0000313" key="1">
    <source>
        <dbReference type="EMBL" id="AXB41266.1"/>
    </source>
</evidence>
<sequence>MTDEYTLTRVDLGGLRSIAIRFDADGTCEVLADHSVPDWEVDAYVRAALIHEQTSRRQAEPDDPAASA</sequence>
<dbReference type="KEGG" id="aab:A4R43_01000"/>
<protein>
    <submittedName>
        <fullName evidence="1">Uncharacterized protein</fullName>
    </submittedName>
</protein>
<name>A0A344KZP2_9PSEU</name>
<dbReference type="OrthoDB" id="3629775at2"/>